<dbReference type="EC" id="3.4.23.1" evidence="3"/>
<protein>
    <recommendedName>
        <fullName evidence="3">pepsin A</fullName>
        <ecNumber evidence="3">3.4.23.1</ecNumber>
    </recommendedName>
</protein>
<keyword evidence="8" id="KW-1015">Disulfide bond</keyword>
<dbReference type="Proteomes" id="UP000694405">
    <property type="component" value="Chromosome 4"/>
</dbReference>
<name>A0A8C6IVP0_MELUD</name>
<evidence type="ECO:0000256" key="7">
    <source>
        <dbReference type="ARBA" id="ARBA00022801"/>
    </source>
</evidence>
<keyword evidence="7 9" id="KW-0378">Hydrolase</keyword>
<dbReference type="PROSITE" id="PS00141">
    <property type="entry name" value="ASP_PROTEASE"/>
    <property type="match status" value="2"/>
</dbReference>
<keyword evidence="12" id="KW-1185">Reference proteome</keyword>
<accession>A0A8V5G3P7</accession>
<dbReference type="PANTHER" id="PTHR47966">
    <property type="entry name" value="BETA-SITE APP-CLEAVING ENZYME, ISOFORM A-RELATED"/>
    <property type="match status" value="1"/>
</dbReference>
<dbReference type="Pfam" id="PF07966">
    <property type="entry name" value="A1_Propeptide"/>
    <property type="match status" value="1"/>
</dbReference>
<evidence type="ECO:0000256" key="4">
    <source>
        <dbReference type="ARBA" id="ARBA00022670"/>
    </source>
</evidence>
<evidence type="ECO:0000259" key="10">
    <source>
        <dbReference type="PROSITE" id="PS51767"/>
    </source>
</evidence>
<dbReference type="PANTHER" id="PTHR47966:SF22">
    <property type="entry name" value="PEPSIN A-3-RELATED"/>
    <property type="match status" value="1"/>
</dbReference>
<dbReference type="InterPro" id="IPR012848">
    <property type="entry name" value="Aspartic_peptidase_N"/>
</dbReference>
<reference evidence="11" key="1">
    <citation type="submission" date="2020-03" db="EMBL/GenBank/DDBJ databases">
        <title>Melopsittacus undulatus (budgerigar) genome, bMelUnd1, maternal haplotype with Z.</title>
        <authorList>
            <person name="Gedman G."/>
            <person name="Mountcastle J."/>
            <person name="Haase B."/>
            <person name="Formenti G."/>
            <person name="Wright T."/>
            <person name="Apodaca J."/>
            <person name="Pelan S."/>
            <person name="Chow W."/>
            <person name="Rhie A."/>
            <person name="Howe K."/>
            <person name="Fedrigo O."/>
            <person name="Jarvis E.D."/>
        </authorList>
    </citation>
    <scope>NUCLEOTIDE SEQUENCE [LARGE SCALE GENOMIC DNA]</scope>
</reference>
<dbReference type="Ensembl" id="ENSMUNT00000004064.2">
    <property type="protein sequence ID" value="ENSMUNP00000003451.2"/>
    <property type="gene ID" value="ENSMUNG00000022218.1"/>
</dbReference>
<dbReference type="PRINTS" id="PR00792">
    <property type="entry name" value="PEPSIN"/>
</dbReference>
<comment type="similarity">
    <text evidence="2 9">Belongs to the peptidase A1 family.</text>
</comment>
<dbReference type="Gene3D" id="6.10.140.60">
    <property type="match status" value="1"/>
</dbReference>
<evidence type="ECO:0000256" key="6">
    <source>
        <dbReference type="ARBA" id="ARBA00022757"/>
    </source>
</evidence>
<evidence type="ECO:0000256" key="5">
    <source>
        <dbReference type="ARBA" id="ARBA00022750"/>
    </source>
</evidence>
<dbReference type="Pfam" id="PF00026">
    <property type="entry name" value="Asp"/>
    <property type="match status" value="1"/>
</dbReference>
<keyword evidence="5 9" id="KW-0064">Aspartyl protease</keyword>
<dbReference type="InterPro" id="IPR021109">
    <property type="entry name" value="Peptidase_aspartic_dom_sf"/>
</dbReference>
<dbReference type="FunFam" id="2.40.70.10:FF:000004">
    <property type="entry name" value="Pepsin A"/>
    <property type="match status" value="1"/>
</dbReference>
<keyword evidence="6" id="KW-0222">Digestion</keyword>
<organism evidence="11 12">
    <name type="scientific">Melopsittacus undulatus</name>
    <name type="common">Budgerigar</name>
    <name type="synonym">Psittacus undulatus</name>
    <dbReference type="NCBI Taxonomy" id="13146"/>
    <lineage>
        <taxon>Eukaryota</taxon>
        <taxon>Metazoa</taxon>
        <taxon>Chordata</taxon>
        <taxon>Craniata</taxon>
        <taxon>Vertebrata</taxon>
        <taxon>Euteleostomi</taxon>
        <taxon>Archelosauria</taxon>
        <taxon>Archosauria</taxon>
        <taxon>Dinosauria</taxon>
        <taxon>Saurischia</taxon>
        <taxon>Theropoda</taxon>
        <taxon>Coelurosauria</taxon>
        <taxon>Aves</taxon>
        <taxon>Neognathae</taxon>
        <taxon>Neoaves</taxon>
        <taxon>Telluraves</taxon>
        <taxon>Australaves</taxon>
        <taxon>Psittaciformes</taxon>
        <taxon>Psittaculidae</taxon>
        <taxon>Melopsittacus</taxon>
    </lineage>
</organism>
<reference evidence="11" key="3">
    <citation type="submission" date="2025-09" db="UniProtKB">
        <authorList>
            <consortium name="Ensembl"/>
        </authorList>
    </citation>
    <scope>IDENTIFICATION</scope>
</reference>
<dbReference type="GO" id="GO:0006508">
    <property type="term" value="P:proteolysis"/>
    <property type="evidence" value="ECO:0007669"/>
    <property type="project" value="UniProtKB-KW"/>
</dbReference>
<gene>
    <name evidence="11" type="primary">LOC101872701</name>
</gene>
<comment type="function">
    <text evidence="1">Shows particularly broad specificity; although bonds involving phenylalanine and leucine are preferred, many others are also cleaved to some extent.</text>
</comment>
<dbReference type="Gene3D" id="2.40.70.10">
    <property type="entry name" value="Acid Proteases"/>
    <property type="match status" value="2"/>
</dbReference>
<proteinExistence type="inferred from homology"/>
<evidence type="ECO:0000256" key="2">
    <source>
        <dbReference type="ARBA" id="ARBA00007447"/>
    </source>
</evidence>
<dbReference type="PROSITE" id="PS51767">
    <property type="entry name" value="PEPTIDASE_A1"/>
    <property type="match status" value="1"/>
</dbReference>
<dbReference type="SUPFAM" id="SSF50630">
    <property type="entry name" value="Acid proteases"/>
    <property type="match status" value="1"/>
</dbReference>
<dbReference type="GO" id="GO:0007586">
    <property type="term" value="P:digestion"/>
    <property type="evidence" value="ECO:0007669"/>
    <property type="project" value="UniProtKB-KW"/>
</dbReference>
<evidence type="ECO:0000256" key="1">
    <source>
        <dbReference type="ARBA" id="ARBA00002318"/>
    </source>
</evidence>
<evidence type="ECO:0000256" key="8">
    <source>
        <dbReference type="ARBA" id="ARBA00023157"/>
    </source>
</evidence>
<evidence type="ECO:0000256" key="9">
    <source>
        <dbReference type="RuleBase" id="RU000454"/>
    </source>
</evidence>
<evidence type="ECO:0000313" key="11">
    <source>
        <dbReference type="Ensembl" id="ENSMUNP00000003451.2"/>
    </source>
</evidence>
<accession>A0A8C6IVP0</accession>
<feature type="domain" description="Peptidase A1" evidence="10">
    <location>
        <begin position="91"/>
        <end position="405"/>
    </location>
</feature>
<reference evidence="11" key="2">
    <citation type="submission" date="2025-08" db="UniProtKB">
        <authorList>
            <consortium name="Ensembl"/>
        </authorList>
    </citation>
    <scope>IDENTIFICATION</scope>
</reference>
<dbReference type="GO" id="GO:0004190">
    <property type="term" value="F:aspartic-type endopeptidase activity"/>
    <property type="evidence" value="ECO:0007669"/>
    <property type="project" value="UniProtKB-KW"/>
</dbReference>
<keyword evidence="4 9" id="KW-0645">Protease</keyword>
<dbReference type="AlphaFoldDB" id="A0A8C6IVP0"/>
<sequence>MWGQPTPPKPGHGQGDECGEHIPARLLLMEPVLCARIPLRKGKSLRQALQEHGLLERYLKEHPYNPAPLLHATNPSLTPLTPPHLLCQDSYYGTISIGTPPQDFTVIFDTGSSNLWVPSVYCSSQPCSNHNLFNPAESSTFVSTNDSVYIAYGTGSMSGVLGYDTVRVADIDVYHQIFGLSETEPGDFFYYTPFDGILGLAFPSLASSGATPVFDNMMSEGLVAKDLFSVYLSKNEESGSFVLFGGIDPYYVRNGITWIPLSAETYWQITMDSVSINSMAVACSNGCQAIVDTGTSLLAMPSTALAQVYSVLGVSSGGQVRATGLPWGVWCSWGEHRPPLTCVQPGAGNPHPAPCCVLQRDGSCSLGFQSVGVPTESGELWILGDVFIREYYVIFNRATNSVGLSPLA</sequence>
<dbReference type="InterPro" id="IPR001969">
    <property type="entry name" value="Aspartic_peptidase_AS"/>
</dbReference>
<evidence type="ECO:0000313" key="12">
    <source>
        <dbReference type="Proteomes" id="UP000694405"/>
    </source>
</evidence>
<evidence type="ECO:0000256" key="3">
    <source>
        <dbReference type="ARBA" id="ARBA00011924"/>
    </source>
</evidence>
<dbReference type="InterPro" id="IPR001461">
    <property type="entry name" value="Aspartic_peptidase_A1"/>
</dbReference>
<dbReference type="InterPro" id="IPR033121">
    <property type="entry name" value="PEPTIDASE_A1"/>
</dbReference>